<sequence>MNQDTKQRAKKPGARIITAGVVVFVYGLVILLINLTAPVDTPERGVTGSLVAMVVGLALAAFGFRKRALAAEK</sequence>
<dbReference type="GeneID" id="77932084"/>
<keyword evidence="1" id="KW-0812">Transmembrane</keyword>
<protein>
    <submittedName>
        <fullName evidence="2">Uncharacterized protein</fullName>
    </submittedName>
</protein>
<evidence type="ECO:0000256" key="1">
    <source>
        <dbReference type="SAM" id="Phobius"/>
    </source>
</evidence>
<dbReference type="KEGG" id="vg:77932084"/>
<keyword evidence="3" id="KW-1185">Reference proteome</keyword>
<feature type="transmembrane region" description="Helical" evidence="1">
    <location>
        <begin position="45"/>
        <end position="64"/>
    </location>
</feature>
<gene>
    <name evidence="2" type="primary">19</name>
    <name evidence="2" type="ORF">PBI_SEAHORSE_19</name>
</gene>
<evidence type="ECO:0000313" key="3">
    <source>
        <dbReference type="Proteomes" id="UP000272407"/>
    </source>
</evidence>
<dbReference type="RefSeq" id="YP_010656205.1">
    <property type="nucleotide sequence ID" value="NC_070836.1"/>
</dbReference>
<dbReference type="EMBL" id="MH910041">
    <property type="protein sequence ID" value="AYR01601.1"/>
    <property type="molecule type" value="Genomic_DNA"/>
</dbReference>
<evidence type="ECO:0000313" key="2">
    <source>
        <dbReference type="EMBL" id="AYR01601.1"/>
    </source>
</evidence>
<name>A0A3G3M5E7_9CAUD</name>
<feature type="transmembrane region" description="Helical" evidence="1">
    <location>
        <begin position="12"/>
        <end position="33"/>
    </location>
</feature>
<accession>A0A3G3M5E7</accession>
<keyword evidence="1" id="KW-0472">Membrane</keyword>
<keyword evidence="1" id="KW-1133">Transmembrane helix</keyword>
<proteinExistence type="predicted"/>
<dbReference type="Proteomes" id="UP000272407">
    <property type="component" value="Segment"/>
</dbReference>
<reference evidence="2 3" key="1">
    <citation type="submission" date="2018-09" db="EMBL/GenBank/DDBJ databases">
        <authorList>
            <person name="Rimple P.A."/>
            <person name="Stoner T.H."/>
            <person name="Garlena R.A."/>
            <person name="Russell D.A."/>
            <person name="Pope W.H."/>
            <person name="Jacobs-Sera D."/>
            <person name="Hatfull G.F."/>
        </authorList>
    </citation>
    <scope>NUCLEOTIDE SEQUENCE [LARGE SCALE GENOMIC DNA]</scope>
</reference>
<organism evidence="2 3">
    <name type="scientific">Arthrobacter phage Seahorse</name>
    <dbReference type="NCBI Taxonomy" id="2419611"/>
    <lineage>
        <taxon>Viruses</taxon>
        <taxon>Duplodnaviria</taxon>
        <taxon>Heunggongvirae</taxon>
        <taxon>Uroviricota</taxon>
        <taxon>Caudoviricetes</taxon>
        <taxon>Seamegvirus</taxon>
        <taxon>Seamegvirus seahorse</taxon>
    </lineage>
</organism>